<dbReference type="EMBL" id="JAMKFB020000014">
    <property type="protein sequence ID" value="KAL0176357.1"/>
    <property type="molecule type" value="Genomic_DNA"/>
</dbReference>
<comment type="caution">
    <text evidence="1">The sequence shown here is derived from an EMBL/GenBank/DDBJ whole genome shotgun (WGS) entry which is preliminary data.</text>
</comment>
<accession>A0ABD0PQQ4</accession>
<proteinExistence type="predicted"/>
<gene>
    <name evidence="1" type="ORF">M9458_028687</name>
</gene>
<sequence>ENANELSLFCYVTAVEPPEVAASAAEPPEVSVVSTYELLSCPEPATEADCELPVCLVATNNYDLEL</sequence>
<evidence type="ECO:0000313" key="1">
    <source>
        <dbReference type="EMBL" id="KAL0176357.1"/>
    </source>
</evidence>
<name>A0ABD0PQQ4_CIRMR</name>
<evidence type="ECO:0000313" key="2">
    <source>
        <dbReference type="Proteomes" id="UP001529510"/>
    </source>
</evidence>
<feature type="non-terminal residue" evidence="1">
    <location>
        <position position="1"/>
    </location>
</feature>
<feature type="non-terminal residue" evidence="1">
    <location>
        <position position="66"/>
    </location>
</feature>
<dbReference type="Proteomes" id="UP001529510">
    <property type="component" value="Unassembled WGS sequence"/>
</dbReference>
<protein>
    <recommendedName>
        <fullName evidence="3">Growth hormone receptor</fullName>
    </recommendedName>
</protein>
<dbReference type="AlphaFoldDB" id="A0ABD0PQQ4"/>
<keyword evidence="2" id="KW-1185">Reference proteome</keyword>
<organism evidence="1 2">
    <name type="scientific">Cirrhinus mrigala</name>
    <name type="common">Mrigala</name>
    <dbReference type="NCBI Taxonomy" id="683832"/>
    <lineage>
        <taxon>Eukaryota</taxon>
        <taxon>Metazoa</taxon>
        <taxon>Chordata</taxon>
        <taxon>Craniata</taxon>
        <taxon>Vertebrata</taxon>
        <taxon>Euteleostomi</taxon>
        <taxon>Actinopterygii</taxon>
        <taxon>Neopterygii</taxon>
        <taxon>Teleostei</taxon>
        <taxon>Ostariophysi</taxon>
        <taxon>Cypriniformes</taxon>
        <taxon>Cyprinidae</taxon>
        <taxon>Labeoninae</taxon>
        <taxon>Labeonini</taxon>
        <taxon>Cirrhinus</taxon>
    </lineage>
</organism>
<reference evidence="1 2" key="1">
    <citation type="submission" date="2024-05" db="EMBL/GenBank/DDBJ databases">
        <title>Genome sequencing and assembly of Indian major carp, Cirrhinus mrigala (Hamilton, 1822).</title>
        <authorList>
            <person name="Mohindra V."/>
            <person name="Chowdhury L.M."/>
            <person name="Lal K."/>
            <person name="Jena J.K."/>
        </authorList>
    </citation>
    <scope>NUCLEOTIDE SEQUENCE [LARGE SCALE GENOMIC DNA]</scope>
    <source>
        <strain evidence="1">CM1030</strain>
        <tissue evidence="1">Blood</tissue>
    </source>
</reference>
<evidence type="ECO:0008006" key="3">
    <source>
        <dbReference type="Google" id="ProtNLM"/>
    </source>
</evidence>